<evidence type="ECO:0000313" key="3">
    <source>
        <dbReference type="EMBL" id="KAK6931034.1"/>
    </source>
</evidence>
<proteinExistence type="predicted"/>
<keyword evidence="2" id="KW-0472">Membrane</keyword>
<reference evidence="3 4" key="1">
    <citation type="submission" date="2023-12" db="EMBL/GenBank/DDBJ databases">
        <title>A high-quality genome assembly for Dillenia turbinata (Dilleniales).</title>
        <authorList>
            <person name="Chanderbali A."/>
        </authorList>
    </citation>
    <scope>NUCLEOTIDE SEQUENCE [LARGE SCALE GENOMIC DNA]</scope>
    <source>
        <strain evidence="3">LSX21</strain>
        <tissue evidence="3">Leaf</tissue>
    </source>
</reference>
<dbReference type="AlphaFoldDB" id="A0AAN8Z8X1"/>
<dbReference type="EMBL" id="JBAMMX010000011">
    <property type="protein sequence ID" value="KAK6931034.1"/>
    <property type="molecule type" value="Genomic_DNA"/>
</dbReference>
<keyword evidence="2" id="KW-0812">Transmembrane</keyword>
<dbReference type="PANTHER" id="PTHR36712">
    <property type="entry name" value="TRANSMEMBRANE PROTEIN"/>
    <property type="match status" value="1"/>
</dbReference>
<evidence type="ECO:0000256" key="1">
    <source>
        <dbReference type="SAM" id="MobiDB-lite"/>
    </source>
</evidence>
<dbReference type="Proteomes" id="UP001370490">
    <property type="component" value="Unassembled WGS sequence"/>
</dbReference>
<feature type="transmembrane region" description="Helical" evidence="2">
    <location>
        <begin position="63"/>
        <end position="81"/>
    </location>
</feature>
<comment type="caution">
    <text evidence="3">The sequence shown here is derived from an EMBL/GenBank/DDBJ whole genome shotgun (WGS) entry which is preliminary data.</text>
</comment>
<evidence type="ECO:0000313" key="4">
    <source>
        <dbReference type="Proteomes" id="UP001370490"/>
    </source>
</evidence>
<evidence type="ECO:0000256" key="2">
    <source>
        <dbReference type="SAM" id="Phobius"/>
    </source>
</evidence>
<sequence>MSKHNAFTSNNSSFFAANPLLQRCLMKFLNQISHPQHTRFYSAETAQINHESSRYVIQKFRRFVGYTAFYCFTSVLIYAYTNNTTRAGISRADQFYAAYPAGTELLVDSSKLYKAALGNCFEVEEWGPIEYCVMAKHFERQGKSPYAYHAEADPTLDDLMTSKEEGLSGREEGWLMIVKGRKHSKIERRRHINGPGEMGLNKELEASKPLEGVQRTSEDLMGRVICSPNHMASGPLAEMNEECNSPLDYLSPDEGGL</sequence>
<accession>A0AAN8Z8X1</accession>
<dbReference type="PANTHER" id="PTHR36712:SF1">
    <property type="entry name" value="TRANSMEMBRANE PROTEIN"/>
    <property type="match status" value="1"/>
</dbReference>
<organism evidence="3 4">
    <name type="scientific">Dillenia turbinata</name>
    <dbReference type="NCBI Taxonomy" id="194707"/>
    <lineage>
        <taxon>Eukaryota</taxon>
        <taxon>Viridiplantae</taxon>
        <taxon>Streptophyta</taxon>
        <taxon>Embryophyta</taxon>
        <taxon>Tracheophyta</taxon>
        <taxon>Spermatophyta</taxon>
        <taxon>Magnoliopsida</taxon>
        <taxon>eudicotyledons</taxon>
        <taxon>Gunneridae</taxon>
        <taxon>Pentapetalae</taxon>
        <taxon>Dilleniales</taxon>
        <taxon>Dilleniaceae</taxon>
        <taxon>Dillenia</taxon>
    </lineage>
</organism>
<name>A0AAN8Z8X1_9MAGN</name>
<feature type="region of interest" description="Disordered" evidence="1">
    <location>
        <begin position="236"/>
        <end position="257"/>
    </location>
</feature>
<protein>
    <submittedName>
        <fullName evidence="3">Uncharacterized protein</fullName>
    </submittedName>
</protein>
<gene>
    <name evidence="3" type="ORF">RJ641_002827</name>
</gene>
<keyword evidence="4" id="KW-1185">Reference proteome</keyword>
<keyword evidence="2" id="KW-1133">Transmembrane helix</keyword>